<proteinExistence type="predicted"/>
<evidence type="ECO:0000313" key="2">
    <source>
        <dbReference type="Proteomes" id="UP001234989"/>
    </source>
</evidence>
<reference evidence="1" key="1">
    <citation type="submission" date="2023-08" db="EMBL/GenBank/DDBJ databases">
        <title>A de novo genome assembly of Solanum verrucosum Schlechtendal, a Mexican diploid species geographically isolated from the other diploid A-genome species in potato relatives.</title>
        <authorList>
            <person name="Hosaka K."/>
        </authorList>
    </citation>
    <scope>NUCLEOTIDE SEQUENCE</scope>
    <source>
        <tissue evidence="1">Young leaves</tissue>
    </source>
</reference>
<dbReference type="AlphaFoldDB" id="A0AAF0TSD5"/>
<dbReference type="Proteomes" id="UP001234989">
    <property type="component" value="Chromosome 5"/>
</dbReference>
<dbReference type="EMBL" id="CP133616">
    <property type="protein sequence ID" value="WMV30294.1"/>
    <property type="molecule type" value="Genomic_DNA"/>
</dbReference>
<protein>
    <submittedName>
        <fullName evidence="1">Uncharacterized protein</fullName>
    </submittedName>
</protein>
<sequence length="95" mass="10759">MHRVVGVVHRALKVVLNQIVTLCMHGIPLLVWTGVDTHMTKVSTLLLLRQFLKEFADVFPTDLPSLSPNRDIEFGVDVESRKQPVSILPYHMDPT</sequence>
<keyword evidence="2" id="KW-1185">Reference proteome</keyword>
<accession>A0AAF0TSD5</accession>
<name>A0AAF0TSD5_SOLVR</name>
<organism evidence="1 2">
    <name type="scientific">Solanum verrucosum</name>
    <dbReference type="NCBI Taxonomy" id="315347"/>
    <lineage>
        <taxon>Eukaryota</taxon>
        <taxon>Viridiplantae</taxon>
        <taxon>Streptophyta</taxon>
        <taxon>Embryophyta</taxon>
        <taxon>Tracheophyta</taxon>
        <taxon>Spermatophyta</taxon>
        <taxon>Magnoliopsida</taxon>
        <taxon>eudicotyledons</taxon>
        <taxon>Gunneridae</taxon>
        <taxon>Pentapetalae</taxon>
        <taxon>asterids</taxon>
        <taxon>lamiids</taxon>
        <taxon>Solanales</taxon>
        <taxon>Solanaceae</taxon>
        <taxon>Solanoideae</taxon>
        <taxon>Solaneae</taxon>
        <taxon>Solanum</taxon>
    </lineage>
</organism>
<evidence type="ECO:0000313" key="1">
    <source>
        <dbReference type="EMBL" id="WMV30294.1"/>
    </source>
</evidence>
<gene>
    <name evidence="1" type="ORF">MTR67_023679</name>
</gene>